<feature type="domain" description="Helicase ATP-binding" evidence="7">
    <location>
        <begin position="228"/>
        <end position="398"/>
    </location>
</feature>
<evidence type="ECO:0000256" key="1">
    <source>
        <dbReference type="ARBA" id="ARBA00009889"/>
    </source>
</evidence>
<dbReference type="GO" id="GO:0043138">
    <property type="term" value="F:3'-5' DNA helicase activity"/>
    <property type="evidence" value="ECO:0007669"/>
    <property type="project" value="InterPro"/>
</dbReference>
<dbReference type="SMART" id="SM00487">
    <property type="entry name" value="DEXDc"/>
    <property type="match status" value="1"/>
</dbReference>
<dbReference type="InterPro" id="IPR014001">
    <property type="entry name" value="Helicase_ATP-bd"/>
</dbReference>
<dbReference type="Gene3D" id="3.40.50.300">
    <property type="entry name" value="P-loop containing nucleotide triphosphate hydrolases"/>
    <property type="match status" value="2"/>
</dbReference>
<accession>A0A3L6Q120</accession>
<dbReference type="Proteomes" id="UP000275267">
    <property type="component" value="Unassembled WGS sequence"/>
</dbReference>
<evidence type="ECO:0000259" key="7">
    <source>
        <dbReference type="PROSITE" id="PS51192"/>
    </source>
</evidence>
<dbReference type="GO" id="GO:0005524">
    <property type="term" value="F:ATP binding"/>
    <property type="evidence" value="ECO:0007669"/>
    <property type="project" value="UniProtKB-KW"/>
</dbReference>
<feature type="compositionally biased region" description="Low complexity" evidence="6">
    <location>
        <begin position="38"/>
        <end position="47"/>
    </location>
</feature>
<dbReference type="EMBL" id="PQIB02000014">
    <property type="protein sequence ID" value="RLM69657.1"/>
    <property type="molecule type" value="Genomic_DNA"/>
</dbReference>
<evidence type="ECO:0000259" key="8">
    <source>
        <dbReference type="PROSITE" id="PS51194"/>
    </source>
</evidence>
<comment type="similarity">
    <text evidence="1">Belongs to the DEAD box helicase family. DEAH subfamily. FANCM sub-subfamily.</text>
</comment>
<reference evidence="10" key="1">
    <citation type="journal article" date="2019" name="Nat. Commun.">
        <title>The genome of broomcorn millet.</title>
        <authorList>
            <person name="Zou C."/>
            <person name="Miki D."/>
            <person name="Li D."/>
            <person name="Tang Q."/>
            <person name="Xiao L."/>
            <person name="Rajput S."/>
            <person name="Deng P."/>
            <person name="Jia W."/>
            <person name="Huang R."/>
            <person name="Zhang M."/>
            <person name="Sun Y."/>
            <person name="Hu J."/>
            <person name="Fu X."/>
            <person name="Schnable P.S."/>
            <person name="Li F."/>
            <person name="Zhang H."/>
            <person name="Feng B."/>
            <person name="Zhu X."/>
            <person name="Liu R."/>
            <person name="Schnable J.C."/>
            <person name="Zhu J.-K."/>
            <person name="Zhang H."/>
        </authorList>
    </citation>
    <scope>NUCLEOTIDE SEQUENCE [LARGE SCALE GENOMIC DNA]</scope>
</reference>
<feature type="region of interest" description="Disordered" evidence="6">
    <location>
        <begin position="941"/>
        <end position="971"/>
    </location>
</feature>
<proteinExistence type="inferred from homology"/>
<evidence type="ECO:0000313" key="10">
    <source>
        <dbReference type="Proteomes" id="UP000275267"/>
    </source>
</evidence>
<dbReference type="PROSITE" id="PS51192">
    <property type="entry name" value="HELICASE_ATP_BIND_1"/>
    <property type="match status" value="1"/>
</dbReference>
<feature type="compositionally biased region" description="Basic and acidic residues" evidence="6">
    <location>
        <begin position="870"/>
        <end position="880"/>
    </location>
</feature>
<keyword evidence="10" id="KW-1185">Reference proteome</keyword>
<gene>
    <name evidence="9" type="ORF">C2845_PM17G03590</name>
</gene>
<feature type="compositionally biased region" description="Polar residues" evidence="6">
    <location>
        <begin position="1380"/>
        <end position="1389"/>
    </location>
</feature>
<dbReference type="GO" id="GO:0045003">
    <property type="term" value="P:double-strand break repair via synthesis-dependent strand annealing"/>
    <property type="evidence" value="ECO:0007669"/>
    <property type="project" value="TreeGrafter"/>
</dbReference>
<evidence type="ECO:0000256" key="4">
    <source>
        <dbReference type="ARBA" id="ARBA00022806"/>
    </source>
</evidence>
<evidence type="ECO:0008006" key="11">
    <source>
        <dbReference type="Google" id="ProtNLM"/>
    </source>
</evidence>
<feature type="compositionally biased region" description="Polar residues" evidence="6">
    <location>
        <begin position="1205"/>
        <end position="1215"/>
    </location>
</feature>
<dbReference type="InterPro" id="IPR027417">
    <property type="entry name" value="P-loop_NTPase"/>
</dbReference>
<feature type="region of interest" description="Disordered" evidence="6">
    <location>
        <begin position="38"/>
        <end position="136"/>
    </location>
</feature>
<feature type="compositionally biased region" description="Basic and acidic residues" evidence="6">
    <location>
        <begin position="157"/>
        <end position="168"/>
    </location>
</feature>
<feature type="region of interest" description="Disordered" evidence="6">
    <location>
        <begin position="869"/>
        <end position="888"/>
    </location>
</feature>
<feature type="region of interest" description="Disordered" evidence="6">
    <location>
        <begin position="1379"/>
        <end position="1403"/>
    </location>
</feature>
<feature type="compositionally biased region" description="Pro residues" evidence="6">
    <location>
        <begin position="108"/>
        <end position="122"/>
    </location>
</feature>
<organism evidence="9 10">
    <name type="scientific">Panicum miliaceum</name>
    <name type="common">Proso millet</name>
    <name type="synonym">Broomcorn millet</name>
    <dbReference type="NCBI Taxonomy" id="4540"/>
    <lineage>
        <taxon>Eukaryota</taxon>
        <taxon>Viridiplantae</taxon>
        <taxon>Streptophyta</taxon>
        <taxon>Embryophyta</taxon>
        <taxon>Tracheophyta</taxon>
        <taxon>Spermatophyta</taxon>
        <taxon>Magnoliopsida</taxon>
        <taxon>Liliopsida</taxon>
        <taxon>Poales</taxon>
        <taxon>Poaceae</taxon>
        <taxon>PACMAD clade</taxon>
        <taxon>Panicoideae</taxon>
        <taxon>Panicodae</taxon>
        <taxon>Paniceae</taxon>
        <taxon>Panicinae</taxon>
        <taxon>Panicum</taxon>
        <taxon>Panicum sect. Panicum</taxon>
    </lineage>
</organism>
<dbReference type="PROSITE" id="PS51194">
    <property type="entry name" value="HELICASE_CTER"/>
    <property type="match status" value="1"/>
</dbReference>
<feature type="compositionally biased region" description="Acidic residues" evidence="6">
    <location>
        <begin position="1175"/>
        <end position="1191"/>
    </location>
</feature>
<evidence type="ECO:0000256" key="2">
    <source>
        <dbReference type="ARBA" id="ARBA00022741"/>
    </source>
</evidence>
<feature type="compositionally biased region" description="Pro residues" evidence="6">
    <location>
        <begin position="48"/>
        <end position="63"/>
    </location>
</feature>
<dbReference type="PANTHER" id="PTHR14025:SF20">
    <property type="entry name" value="FANCONI ANEMIA GROUP M PROTEIN"/>
    <property type="match status" value="1"/>
</dbReference>
<feature type="region of interest" description="Disordered" evidence="6">
    <location>
        <begin position="1175"/>
        <end position="1221"/>
    </location>
</feature>
<dbReference type="OrthoDB" id="6513042at2759"/>
<dbReference type="Gene3D" id="1.20.1320.20">
    <property type="entry name" value="hef helicase domain"/>
    <property type="match status" value="1"/>
</dbReference>
<feature type="compositionally biased region" description="Basic residues" evidence="6">
    <location>
        <begin position="176"/>
        <end position="189"/>
    </location>
</feature>
<evidence type="ECO:0000256" key="3">
    <source>
        <dbReference type="ARBA" id="ARBA00022801"/>
    </source>
</evidence>
<name>A0A3L6Q120_PANMI</name>
<feature type="domain" description="Helicase C-terminal" evidence="8">
    <location>
        <begin position="510"/>
        <end position="673"/>
    </location>
</feature>
<dbReference type="InterPro" id="IPR039686">
    <property type="entry name" value="FANCM/Mph1-like_ID"/>
</dbReference>
<dbReference type="GO" id="GO:0000400">
    <property type="term" value="F:four-way junction DNA binding"/>
    <property type="evidence" value="ECO:0007669"/>
    <property type="project" value="TreeGrafter"/>
</dbReference>
<feature type="compositionally biased region" description="Low complexity" evidence="6">
    <location>
        <begin position="64"/>
        <end position="79"/>
    </location>
</feature>
<dbReference type="InterPro" id="IPR001650">
    <property type="entry name" value="Helicase_C-like"/>
</dbReference>
<dbReference type="InterPro" id="IPR006935">
    <property type="entry name" value="Helicase/UvrB_N"/>
</dbReference>
<keyword evidence="4" id="KW-0347">Helicase</keyword>
<keyword evidence="2" id="KW-0547">Nucleotide-binding</keyword>
<evidence type="ECO:0000313" key="9">
    <source>
        <dbReference type="EMBL" id="RLM69657.1"/>
    </source>
</evidence>
<sequence>MAAPPPQPPPFAVDDFYDDDGFDWEAAVLEIDEACARASASASFSAPAPAPVHHPLPPRPPEPSATAPLHRPPAAAAAAAGGGAARQSTLDRFVDSFTKRRQEKERPAPAPASAPAPPPPLGVAPGGNGVGRPGVLAGEGCSRQAAEKAVEDRFVESFTRRQQEKERAAPAAPAGGRKRPAARTKKGCSRRANVEVELDPCAVALDHEAVQTWIYPTNVQVRDYQKYMVEKALFTNSLIALPTGLGKTFIAAVVMYNYFRWFPEGKIIFTAPSRPLVAQQIEACYNTVGIPQECTIDLRGDRNPSSRSIFWKSKRVFFVTPQILQNDIKSAKHAGIQSVINNLCISELIYCDEEDSLVKQYVNIRKVKVVKVPLGSDATQVNDMLLDIMRPHLNRLRDSGVIDHRDYAKWTPFELLKYKEKFMEAPPPNIREVERGEITRSFVALGSLLHIRKLLSSHGIQQAHQFLEEKLEKGLLNLMRKNELFWQVKEKMKFASSQGSTPKIQVLIEQMVDYFDKTDSKDSRIIIFSHFRGSVNEIYCSLQNIDDKRIRPVEFIGQSSAGKQLRGQTQKTQQAILQKFRSGVYNVLVATSIGEEGLDIIEVDLVICFDANVSPLRMIQRMGRTGRKHDGQELSGYSKKQKDSQTMRKLLRNSERFEYHASPRMVPHVYKPEAKYVKLTIDKYIPCLNKMRIAVKGASPTPWKMSEADSQLIARYFGGCKEDVWRPSLIAFPRFQLYPSAVHKVPHSLRTTDMLTDAMQQLQDPSFFRPKCESPLQEPADVGAVKGQEQEGLHAINGNEAMPQECDGLETSSREVVWNQGVSVPGSLVQKYPIHSFFSGDYVTMDRGGNVSITFVPVLPRASALHKDRKNADCHHKDQNKATPHRSAADISWTTVEFVRPVANSGKHMFVNNLSSSAMCSPKYAGPCDNVDDNHVLTPLPPKTLTSPRENLDTTCNIEPPQSTSSYQEDMELSPRLTRYMEKGIVPESPVIEVSHLHLEIEGAANVGLVPKRASPESFSVGGRTNLAGCKKGPLDFEKNGQWLSVVTEPGVSATPNVLDHTRAKTEEPMQPSNVKICTPTKHTPTVNLLHDSFSGDCLRRSGGDASGSVQQPPKYRRLCKYGDKVKRVSISFDACHDVFEKCDIPARAMSKKIEHATGKKGKAQQLDTYIDEEVEVSEDADVSEDEDDNQSEDKYEDSFIDDQATPTGEFTQTEQGRRNSGDMMGFYRQSLLTQSPVVLPSRYLDVSDKSASRTGNASCSSEVGHNSIEIPKELQTHHTMTPSPSYRQSLLRRASFVQDQCETTITNCESSTKLDCRKRKLSFQQPATIPVINLEPESATEASTHIATGVTDDNYFDDAFFEELDLDAIEAEATALWRQKTTQSTQKPVETKKASELSFAPP</sequence>
<dbReference type="STRING" id="4540.A0A3L6Q120"/>
<dbReference type="CDD" id="cd12091">
    <property type="entry name" value="FANCM_ID"/>
    <property type="match status" value="1"/>
</dbReference>
<keyword evidence="3" id="KW-0378">Hydrolase</keyword>
<dbReference type="GO" id="GO:0016787">
    <property type="term" value="F:hydrolase activity"/>
    <property type="evidence" value="ECO:0007669"/>
    <property type="project" value="UniProtKB-KW"/>
</dbReference>
<dbReference type="GO" id="GO:0036297">
    <property type="term" value="P:interstrand cross-link repair"/>
    <property type="evidence" value="ECO:0007669"/>
    <property type="project" value="TreeGrafter"/>
</dbReference>
<feature type="region of interest" description="Disordered" evidence="6">
    <location>
        <begin position="157"/>
        <end position="189"/>
    </location>
</feature>
<evidence type="ECO:0000256" key="6">
    <source>
        <dbReference type="SAM" id="MobiDB-lite"/>
    </source>
</evidence>
<dbReference type="Pfam" id="PF00271">
    <property type="entry name" value="Helicase_C"/>
    <property type="match status" value="1"/>
</dbReference>
<dbReference type="PANTHER" id="PTHR14025">
    <property type="entry name" value="FANCONI ANEMIA GROUP M FANCM FAMILY MEMBER"/>
    <property type="match status" value="1"/>
</dbReference>
<dbReference type="SMART" id="SM00490">
    <property type="entry name" value="HELICc"/>
    <property type="match status" value="1"/>
</dbReference>
<keyword evidence="5" id="KW-0067">ATP-binding</keyword>
<dbReference type="GO" id="GO:0009378">
    <property type="term" value="F:four-way junction helicase activity"/>
    <property type="evidence" value="ECO:0007669"/>
    <property type="project" value="TreeGrafter"/>
</dbReference>
<dbReference type="SUPFAM" id="SSF52540">
    <property type="entry name" value="P-loop containing nucleoside triphosphate hydrolases"/>
    <property type="match status" value="2"/>
</dbReference>
<comment type="caution">
    <text evidence="9">The sequence shown here is derived from an EMBL/GenBank/DDBJ whole genome shotgun (WGS) entry which is preliminary data.</text>
</comment>
<evidence type="ECO:0000256" key="5">
    <source>
        <dbReference type="ARBA" id="ARBA00022840"/>
    </source>
</evidence>
<protein>
    <recommendedName>
        <fullName evidence="11">Fanconi anemia group M protein</fullName>
    </recommendedName>
</protein>
<dbReference type="Pfam" id="PF04851">
    <property type="entry name" value="ResIII"/>
    <property type="match status" value="1"/>
</dbReference>
<feature type="compositionally biased region" description="Basic and acidic residues" evidence="6">
    <location>
        <begin position="92"/>
        <end position="107"/>
    </location>
</feature>
<feature type="compositionally biased region" description="Polar residues" evidence="6">
    <location>
        <begin position="947"/>
        <end position="968"/>
    </location>
</feature>